<dbReference type="EMBL" id="CP000828">
    <property type="protein sequence ID" value="ABW30741.1"/>
    <property type="molecule type" value="Genomic_DNA"/>
</dbReference>
<keyword evidence="7" id="KW-1185">Reference proteome</keyword>
<accession>B0BZJ6</accession>
<keyword evidence="3" id="KW-0378">Hydrolase</keyword>
<dbReference type="CDD" id="cd10804">
    <property type="entry name" value="YdjC_HpnK_like"/>
    <property type="match status" value="1"/>
</dbReference>
<evidence type="ECO:0000256" key="2">
    <source>
        <dbReference type="ARBA" id="ARBA00022723"/>
    </source>
</evidence>
<keyword evidence="2" id="KW-0479">Metal-binding</keyword>
<protein>
    <submittedName>
        <fullName evidence="6">YdjC-like protein</fullName>
    </submittedName>
</protein>
<proteinExistence type="predicted"/>
<dbReference type="GO" id="GO:0019213">
    <property type="term" value="F:deacetylase activity"/>
    <property type="evidence" value="ECO:0007669"/>
    <property type="project" value="TreeGrafter"/>
</dbReference>
<comment type="cofactor">
    <cofactor evidence="1">
        <name>Mg(2+)</name>
        <dbReference type="ChEBI" id="CHEBI:18420"/>
    </cofactor>
</comment>
<dbReference type="STRING" id="329726.AM1_5796"/>
<organism evidence="6 7">
    <name type="scientific">Acaryochloris marina (strain MBIC 11017)</name>
    <dbReference type="NCBI Taxonomy" id="329726"/>
    <lineage>
        <taxon>Bacteria</taxon>
        <taxon>Bacillati</taxon>
        <taxon>Cyanobacteriota</taxon>
        <taxon>Cyanophyceae</taxon>
        <taxon>Acaryochloridales</taxon>
        <taxon>Acaryochloridaceae</taxon>
        <taxon>Acaryochloris</taxon>
    </lineage>
</organism>
<dbReference type="Pfam" id="PF04794">
    <property type="entry name" value="YdjC"/>
    <property type="match status" value="1"/>
</dbReference>
<dbReference type="eggNOG" id="COG3394">
    <property type="taxonomic scope" value="Bacteria"/>
</dbReference>
<evidence type="ECO:0000313" key="6">
    <source>
        <dbReference type="EMBL" id="ABW30741.1"/>
    </source>
</evidence>
<dbReference type="InterPro" id="IPR017836">
    <property type="entry name" value="Hopanoid_biosynth-assoc_HpnK"/>
</dbReference>
<name>B0BZJ6_ACAM1</name>
<dbReference type="NCBIfam" id="TIGR03473">
    <property type="entry name" value="HpnK"/>
    <property type="match status" value="1"/>
</dbReference>
<dbReference type="OrthoDB" id="9774177at2"/>
<evidence type="ECO:0000256" key="1">
    <source>
        <dbReference type="ARBA" id="ARBA00001946"/>
    </source>
</evidence>
<sequence length="291" mass="31827">MTSPRYVIVNGDDFGFSHGVNEGIIQAHTEGILTSTSLMVAGEAVDEAVDLAKQHPSLGVGLHVVLGCGKAVLPPEQIPHLVDEQGQFPDNPAQAGWRYYFNQAARRELHQEIEAQLQCFLATGLSLSHVDGHLHHHANPAVLNVLMALAPKYNIPIIRLPYEELTYTLKADSQGWLAKGLGWSVFRLLRRHGERVLSVQGIRYAERVYGLLQSGAVTESYLMRLIPQIQANVVELYAHPAIAYPHEPINGPEGAGERELAALLSPPVKAQLQASGFQLTNYPELIASAAF</sequence>
<dbReference type="KEGG" id="amr:AM1_5796"/>
<dbReference type="PANTHER" id="PTHR31609">
    <property type="entry name" value="YDJC DEACETYLASE FAMILY MEMBER"/>
    <property type="match status" value="1"/>
</dbReference>
<dbReference type="InterPro" id="IPR011330">
    <property type="entry name" value="Glyco_hydro/deAcase_b/a-brl"/>
</dbReference>
<dbReference type="GO" id="GO:0016787">
    <property type="term" value="F:hydrolase activity"/>
    <property type="evidence" value="ECO:0007669"/>
    <property type="project" value="UniProtKB-KW"/>
</dbReference>
<dbReference type="Gene3D" id="3.20.20.370">
    <property type="entry name" value="Glycoside hydrolase/deacetylase"/>
    <property type="match status" value="1"/>
</dbReference>
<evidence type="ECO:0000256" key="3">
    <source>
        <dbReference type="ARBA" id="ARBA00022801"/>
    </source>
</evidence>
<dbReference type="InterPro" id="IPR006879">
    <property type="entry name" value="YdjC-like"/>
</dbReference>
<evidence type="ECO:0000313" key="7">
    <source>
        <dbReference type="Proteomes" id="UP000000268"/>
    </source>
</evidence>
<dbReference type="PANTHER" id="PTHR31609:SF1">
    <property type="entry name" value="CARBOHYDRATE DEACETYLASE"/>
    <property type="match status" value="1"/>
</dbReference>
<dbReference type="GO" id="GO:0046872">
    <property type="term" value="F:metal ion binding"/>
    <property type="evidence" value="ECO:0007669"/>
    <property type="project" value="UniProtKB-KW"/>
</dbReference>
<dbReference type="Proteomes" id="UP000000268">
    <property type="component" value="Chromosome"/>
</dbReference>
<dbReference type="RefSeq" id="WP_012165954.1">
    <property type="nucleotide sequence ID" value="NC_009925.1"/>
</dbReference>
<evidence type="ECO:0000256" key="5">
    <source>
        <dbReference type="ARBA" id="ARBA00023277"/>
    </source>
</evidence>
<dbReference type="AlphaFoldDB" id="B0BZJ6"/>
<evidence type="ECO:0000256" key="4">
    <source>
        <dbReference type="ARBA" id="ARBA00022842"/>
    </source>
</evidence>
<dbReference type="SUPFAM" id="SSF88713">
    <property type="entry name" value="Glycoside hydrolase/deacetylase"/>
    <property type="match status" value="1"/>
</dbReference>
<dbReference type="GO" id="GO:0005975">
    <property type="term" value="P:carbohydrate metabolic process"/>
    <property type="evidence" value="ECO:0007669"/>
    <property type="project" value="InterPro"/>
</dbReference>
<gene>
    <name evidence="6" type="ordered locus">AM1_5796</name>
</gene>
<reference evidence="6 7" key="1">
    <citation type="journal article" date="2008" name="Proc. Natl. Acad. Sci. U.S.A.">
        <title>Niche adaptation and genome expansion in the chlorophyll d-producing cyanobacterium Acaryochloris marina.</title>
        <authorList>
            <person name="Swingley W.D."/>
            <person name="Chen M."/>
            <person name="Cheung P.C."/>
            <person name="Conrad A.L."/>
            <person name="Dejesa L.C."/>
            <person name="Hao J."/>
            <person name="Honchak B.M."/>
            <person name="Karbach L.E."/>
            <person name="Kurdoglu A."/>
            <person name="Lahiri S."/>
            <person name="Mastrian S.D."/>
            <person name="Miyashita H."/>
            <person name="Page L."/>
            <person name="Ramakrishna P."/>
            <person name="Satoh S."/>
            <person name="Sattley W.M."/>
            <person name="Shimada Y."/>
            <person name="Taylor H.L."/>
            <person name="Tomo T."/>
            <person name="Tsuchiya T."/>
            <person name="Wang Z.T."/>
            <person name="Raymond J."/>
            <person name="Mimuro M."/>
            <person name="Blankenship R.E."/>
            <person name="Touchman J.W."/>
        </authorList>
    </citation>
    <scope>NUCLEOTIDE SEQUENCE [LARGE SCALE GENOMIC DNA]</scope>
    <source>
        <strain evidence="7">MBIC 11017</strain>
    </source>
</reference>
<keyword evidence="5" id="KW-0119">Carbohydrate metabolism</keyword>
<keyword evidence="4" id="KW-0460">Magnesium</keyword>
<dbReference type="HOGENOM" id="CLU_064244_2_0_3"/>